<sequence length="196" mass="20815">MKSPSTLIALTALCQSASTLAFAPTSTGERASKTRCEASRRDFLSTAVATAGIAASSATLLTPLPGAAKGLGEGGLPDGAAQFSRVIKVKAQLKSVAKRVAEQPDDITKEEWDKIDDFLRTVYSAGNDMKVISKGIFDPSKKEKADEDIKLLQKVVQAAQKPVAQKDVKGFSAIASKADGLFDDFLDQLRDVPDEL</sequence>
<dbReference type="EMBL" id="HBGZ01019344">
    <property type="protein sequence ID" value="CAD9611252.1"/>
    <property type="molecule type" value="Transcribed_RNA"/>
</dbReference>
<evidence type="ECO:0000313" key="3">
    <source>
        <dbReference type="EMBL" id="KAK1736705.1"/>
    </source>
</evidence>
<proteinExistence type="predicted"/>
<feature type="signal peptide" evidence="1">
    <location>
        <begin position="1"/>
        <end position="21"/>
    </location>
</feature>
<feature type="chain" id="PRO_5042409331" evidence="1">
    <location>
        <begin position="22"/>
        <end position="196"/>
    </location>
</feature>
<dbReference type="EMBL" id="JATAAI010000028">
    <property type="protein sequence ID" value="KAK1736705.1"/>
    <property type="molecule type" value="Genomic_DNA"/>
</dbReference>
<name>A0A7S2PP61_9STRA</name>
<dbReference type="PROSITE" id="PS51318">
    <property type="entry name" value="TAT"/>
    <property type="match status" value="1"/>
</dbReference>
<protein>
    <submittedName>
        <fullName evidence="2">Uncharacterized protein</fullName>
    </submittedName>
</protein>
<evidence type="ECO:0000313" key="4">
    <source>
        <dbReference type="Proteomes" id="UP001224775"/>
    </source>
</evidence>
<keyword evidence="4" id="KW-1185">Reference proteome</keyword>
<reference evidence="2" key="1">
    <citation type="submission" date="2021-01" db="EMBL/GenBank/DDBJ databases">
        <authorList>
            <person name="Corre E."/>
            <person name="Pelletier E."/>
            <person name="Niang G."/>
            <person name="Scheremetjew M."/>
            <person name="Finn R."/>
            <person name="Kale V."/>
            <person name="Holt S."/>
            <person name="Cochrane G."/>
            <person name="Meng A."/>
            <person name="Brown T."/>
            <person name="Cohen L."/>
        </authorList>
    </citation>
    <scope>NUCLEOTIDE SEQUENCE</scope>
    <source>
        <strain evidence="2">SM1012Den-03</strain>
    </source>
</reference>
<dbReference type="InterPro" id="IPR006311">
    <property type="entry name" value="TAT_signal"/>
</dbReference>
<reference evidence="3" key="2">
    <citation type="submission" date="2023-06" db="EMBL/GenBank/DDBJ databases">
        <title>Survivors Of The Sea: Transcriptome response of Skeletonema marinoi to long-term dormancy.</title>
        <authorList>
            <person name="Pinder M.I.M."/>
            <person name="Kourtchenko O."/>
            <person name="Robertson E.K."/>
            <person name="Larsson T."/>
            <person name="Maumus F."/>
            <person name="Osuna-Cruz C.M."/>
            <person name="Vancaester E."/>
            <person name="Stenow R."/>
            <person name="Vandepoele K."/>
            <person name="Ploug H."/>
            <person name="Bruchert V."/>
            <person name="Godhe A."/>
            <person name="Topel M."/>
        </authorList>
    </citation>
    <scope>NUCLEOTIDE SEQUENCE</scope>
    <source>
        <strain evidence="3">R05AC</strain>
    </source>
</reference>
<organism evidence="2">
    <name type="scientific">Skeletonema marinoi</name>
    <dbReference type="NCBI Taxonomy" id="267567"/>
    <lineage>
        <taxon>Eukaryota</taxon>
        <taxon>Sar</taxon>
        <taxon>Stramenopiles</taxon>
        <taxon>Ochrophyta</taxon>
        <taxon>Bacillariophyta</taxon>
        <taxon>Coscinodiscophyceae</taxon>
        <taxon>Thalassiosirophycidae</taxon>
        <taxon>Thalassiosirales</taxon>
        <taxon>Skeletonemataceae</taxon>
        <taxon>Skeletonema</taxon>
        <taxon>Skeletonema marinoi-dohrnii complex</taxon>
    </lineage>
</organism>
<dbReference type="AlphaFoldDB" id="A0A7S2PP61"/>
<accession>A0A7S2PP61</accession>
<gene>
    <name evidence="3" type="ORF">QTG54_012727</name>
    <name evidence="2" type="ORF">SMAR0320_LOCUS13854</name>
</gene>
<evidence type="ECO:0000313" key="2">
    <source>
        <dbReference type="EMBL" id="CAD9611252.1"/>
    </source>
</evidence>
<keyword evidence="1" id="KW-0732">Signal</keyword>
<evidence type="ECO:0000256" key="1">
    <source>
        <dbReference type="SAM" id="SignalP"/>
    </source>
</evidence>
<dbReference type="Proteomes" id="UP001224775">
    <property type="component" value="Unassembled WGS sequence"/>
</dbReference>